<accession>A0A382SEH5</accession>
<evidence type="ECO:0000313" key="1">
    <source>
        <dbReference type="EMBL" id="SVD07301.1"/>
    </source>
</evidence>
<dbReference type="AlphaFoldDB" id="A0A382SEH5"/>
<proteinExistence type="predicted"/>
<gene>
    <name evidence="1" type="ORF">METZ01_LOCUS360155</name>
</gene>
<protein>
    <submittedName>
        <fullName evidence="1">Uncharacterized protein</fullName>
    </submittedName>
</protein>
<sequence length="90" mass="9992">MRQLGVMTKRKKGSGRTKGATSLIEVNLRELNRVLREDALVMVGRKYAEALGLQMGNRVVSNYNNLSAVAPIEVKETEVDEKVAVKSIDF</sequence>
<reference evidence="1" key="1">
    <citation type="submission" date="2018-05" db="EMBL/GenBank/DDBJ databases">
        <authorList>
            <person name="Lanie J.A."/>
            <person name="Ng W.-L."/>
            <person name="Kazmierczak K.M."/>
            <person name="Andrzejewski T.M."/>
            <person name="Davidsen T.M."/>
            <person name="Wayne K.J."/>
            <person name="Tettelin H."/>
            <person name="Glass J.I."/>
            <person name="Rusch D."/>
            <person name="Podicherti R."/>
            <person name="Tsui H.-C.T."/>
            <person name="Winkler M.E."/>
        </authorList>
    </citation>
    <scope>NUCLEOTIDE SEQUENCE</scope>
</reference>
<organism evidence="1">
    <name type="scientific">marine metagenome</name>
    <dbReference type="NCBI Taxonomy" id="408172"/>
    <lineage>
        <taxon>unclassified sequences</taxon>
        <taxon>metagenomes</taxon>
        <taxon>ecological metagenomes</taxon>
    </lineage>
</organism>
<name>A0A382SEH5_9ZZZZ</name>
<dbReference type="EMBL" id="UINC01127886">
    <property type="protein sequence ID" value="SVD07301.1"/>
    <property type="molecule type" value="Genomic_DNA"/>
</dbReference>